<protein>
    <submittedName>
        <fullName evidence="1 2">Uncharacterized protein</fullName>
    </submittedName>
</protein>
<proteinExistence type="predicted"/>
<evidence type="ECO:0000313" key="1">
    <source>
        <dbReference type="EMBL" id="PNR27621.1"/>
    </source>
</evidence>
<evidence type="ECO:0000313" key="3">
    <source>
        <dbReference type="Proteomes" id="UP000006727"/>
    </source>
</evidence>
<dbReference type="EMBL" id="ABEU02000025">
    <property type="protein sequence ID" value="PNR27621.1"/>
    <property type="molecule type" value="Genomic_DNA"/>
</dbReference>
<dbReference type="PaxDb" id="3218-PP1S50_68V6.1"/>
<reference evidence="1 3" key="2">
    <citation type="journal article" date="2018" name="Plant J.">
        <title>The Physcomitrella patens chromosome-scale assembly reveals moss genome structure and evolution.</title>
        <authorList>
            <person name="Lang D."/>
            <person name="Ullrich K.K."/>
            <person name="Murat F."/>
            <person name="Fuchs J."/>
            <person name="Jenkins J."/>
            <person name="Haas F.B."/>
            <person name="Piednoel M."/>
            <person name="Gundlach H."/>
            <person name="Van Bel M."/>
            <person name="Meyberg R."/>
            <person name="Vives C."/>
            <person name="Morata J."/>
            <person name="Symeonidi A."/>
            <person name="Hiss M."/>
            <person name="Muchero W."/>
            <person name="Kamisugi Y."/>
            <person name="Saleh O."/>
            <person name="Blanc G."/>
            <person name="Decker E.L."/>
            <person name="van Gessel N."/>
            <person name="Grimwood J."/>
            <person name="Hayes R.D."/>
            <person name="Graham S.W."/>
            <person name="Gunter L.E."/>
            <person name="McDaniel S.F."/>
            <person name="Hoernstein S.N.W."/>
            <person name="Larsson A."/>
            <person name="Li F.W."/>
            <person name="Perroud P.F."/>
            <person name="Phillips J."/>
            <person name="Ranjan P."/>
            <person name="Rokshar D.S."/>
            <person name="Rothfels C.J."/>
            <person name="Schneider L."/>
            <person name="Shu S."/>
            <person name="Stevenson D.W."/>
            <person name="Thummler F."/>
            <person name="Tillich M."/>
            <person name="Villarreal Aguilar J.C."/>
            <person name="Widiez T."/>
            <person name="Wong G.K."/>
            <person name="Wymore A."/>
            <person name="Zhang Y."/>
            <person name="Zimmer A.D."/>
            <person name="Quatrano R.S."/>
            <person name="Mayer K.F.X."/>
            <person name="Goodstein D."/>
            <person name="Casacuberta J.M."/>
            <person name="Vandepoele K."/>
            <person name="Reski R."/>
            <person name="Cuming A.C."/>
            <person name="Tuskan G.A."/>
            <person name="Maumus F."/>
            <person name="Salse J."/>
            <person name="Schmutz J."/>
            <person name="Rensing S.A."/>
        </authorList>
    </citation>
    <scope>NUCLEOTIDE SEQUENCE [LARGE SCALE GENOMIC DNA]</scope>
    <source>
        <strain evidence="2 3">cv. Gransden 2004</strain>
    </source>
</reference>
<sequence>MAAWDLSAWTYEYMCTDGLSRCLQPRILDIFLELVPSPCVVSPSSKRLNNPNVAPNAKNQEYSALLQSEQVLQQASQKKKKKKKIVPLQPCFASHYSLRQGSVTQTLAAPPRNSNAASQLCLVSASQFCSNPLVVTFLMRLVQQTPFATLRSCAATMPLLRPSHAALQSCAPLSPRHF</sequence>
<dbReference type="Proteomes" id="UP000006727">
    <property type="component" value="Chromosome 25"/>
</dbReference>
<gene>
    <name evidence="1" type="ORF">PHYPA_029773</name>
</gene>
<evidence type="ECO:0000313" key="2">
    <source>
        <dbReference type="EnsemblPlants" id="PAC:32979810.CDS.1"/>
    </source>
</evidence>
<dbReference type="AlphaFoldDB" id="A0A2K1IEB1"/>
<reference evidence="1 3" key="1">
    <citation type="journal article" date="2008" name="Science">
        <title>The Physcomitrella genome reveals evolutionary insights into the conquest of land by plants.</title>
        <authorList>
            <person name="Rensing S."/>
            <person name="Lang D."/>
            <person name="Zimmer A."/>
            <person name="Terry A."/>
            <person name="Salamov A."/>
            <person name="Shapiro H."/>
            <person name="Nishiyama T."/>
            <person name="Perroud P.-F."/>
            <person name="Lindquist E."/>
            <person name="Kamisugi Y."/>
            <person name="Tanahashi T."/>
            <person name="Sakakibara K."/>
            <person name="Fujita T."/>
            <person name="Oishi K."/>
            <person name="Shin-I T."/>
            <person name="Kuroki Y."/>
            <person name="Toyoda A."/>
            <person name="Suzuki Y."/>
            <person name="Hashimoto A."/>
            <person name="Yamaguchi K."/>
            <person name="Sugano A."/>
            <person name="Kohara Y."/>
            <person name="Fujiyama A."/>
            <person name="Anterola A."/>
            <person name="Aoki S."/>
            <person name="Ashton N."/>
            <person name="Barbazuk W.B."/>
            <person name="Barker E."/>
            <person name="Bennetzen J."/>
            <person name="Bezanilla M."/>
            <person name="Blankenship R."/>
            <person name="Cho S.H."/>
            <person name="Dutcher S."/>
            <person name="Estelle M."/>
            <person name="Fawcett J.A."/>
            <person name="Gundlach H."/>
            <person name="Hanada K."/>
            <person name="Heyl A."/>
            <person name="Hicks K.A."/>
            <person name="Hugh J."/>
            <person name="Lohr M."/>
            <person name="Mayer K."/>
            <person name="Melkozernov A."/>
            <person name="Murata T."/>
            <person name="Nelson D."/>
            <person name="Pils B."/>
            <person name="Prigge M."/>
            <person name="Reiss B."/>
            <person name="Renner T."/>
            <person name="Rombauts S."/>
            <person name="Rushton P."/>
            <person name="Sanderfoot A."/>
            <person name="Schween G."/>
            <person name="Shiu S.-H."/>
            <person name="Stueber K."/>
            <person name="Theodoulou F.L."/>
            <person name="Tu H."/>
            <person name="Van de Peer Y."/>
            <person name="Verrier P.J."/>
            <person name="Waters E."/>
            <person name="Wood A."/>
            <person name="Yang L."/>
            <person name="Cove D."/>
            <person name="Cuming A."/>
            <person name="Hasebe M."/>
            <person name="Lucas S."/>
            <person name="Mishler D.B."/>
            <person name="Reski R."/>
            <person name="Grigoriev I."/>
            <person name="Quatrano R.S."/>
            <person name="Boore J.L."/>
        </authorList>
    </citation>
    <scope>NUCLEOTIDE SEQUENCE [LARGE SCALE GENOMIC DNA]</scope>
    <source>
        <strain evidence="2 3">cv. Gransden 2004</strain>
    </source>
</reference>
<dbReference type="EnsemblPlants" id="Pp3c25_9200V3.1">
    <property type="protein sequence ID" value="PAC:32979810.CDS.1"/>
    <property type="gene ID" value="Pp3c25_9200"/>
</dbReference>
<name>A0A2K1IEB1_PHYPA</name>
<keyword evidence="3" id="KW-1185">Reference proteome</keyword>
<reference evidence="2" key="3">
    <citation type="submission" date="2020-12" db="UniProtKB">
        <authorList>
            <consortium name="EnsemblPlants"/>
        </authorList>
    </citation>
    <scope>IDENTIFICATION</scope>
</reference>
<organism evidence="1">
    <name type="scientific">Physcomitrium patens</name>
    <name type="common">Spreading-leaved earth moss</name>
    <name type="synonym">Physcomitrella patens</name>
    <dbReference type="NCBI Taxonomy" id="3218"/>
    <lineage>
        <taxon>Eukaryota</taxon>
        <taxon>Viridiplantae</taxon>
        <taxon>Streptophyta</taxon>
        <taxon>Embryophyta</taxon>
        <taxon>Bryophyta</taxon>
        <taxon>Bryophytina</taxon>
        <taxon>Bryopsida</taxon>
        <taxon>Funariidae</taxon>
        <taxon>Funariales</taxon>
        <taxon>Funariaceae</taxon>
        <taxon>Physcomitrium</taxon>
    </lineage>
</organism>
<accession>A0A2K1IEB1</accession>
<dbReference type="InParanoid" id="A0A2K1IEB1"/>
<dbReference type="Gramene" id="Pp3c25_9200V3.1">
    <property type="protein sequence ID" value="PAC:32979810.CDS.1"/>
    <property type="gene ID" value="Pp3c25_9200"/>
</dbReference>